<feature type="transmembrane region" description="Helical" evidence="6">
    <location>
        <begin position="334"/>
        <end position="351"/>
    </location>
</feature>
<evidence type="ECO:0000313" key="7">
    <source>
        <dbReference type="EMBL" id="VAX00032.1"/>
    </source>
</evidence>
<feature type="transmembrane region" description="Helical" evidence="6">
    <location>
        <begin position="21"/>
        <end position="48"/>
    </location>
</feature>
<dbReference type="Gene3D" id="1.20.1740.10">
    <property type="entry name" value="Amino acid/polyamine transporter I"/>
    <property type="match status" value="1"/>
</dbReference>
<dbReference type="PIRSF" id="PIRSF006060">
    <property type="entry name" value="AA_transporter"/>
    <property type="match status" value="1"/>
</dbReference>
<dbReference type="PANTHER" id="PTHR42770">
    <property type="entry name" value="AMINO ACID TRANSPORTER-RELATED"/>
    <property type="match status" value="1"/>
</dbReference>
<reference evidence="7" key="1">
    <citation type="submission" date="2018-06" db="EMBL/GenBank/DDBJ databases">
        <authorList>
            <person name="Zhirakovskaya E."/>
        </authorList>
    </citation>
    <scope>NUCLEOTIDE SEQUENCE</scope>
</reference>
<protein>
    <submittedName>
        <fullName evidence="7">Uncharacterized amino acid permease, GabP family</fullName>
    </submittedName>
</protein>
<dbReference type="PANTHER" id="PTHR42770:SF11">
    <property type="entry name" value="INNER MEMBRANE TRANSPORT PROTEIN YBAT"/>
    <property type="match status" value="1"/>
</dbReference>
<evidence type="ECO:0000256" key="4">
    <source>
        <dbReference type="ARBA" id="ARBA00022989"/>
    </source>
</evidence>
<name>A0A3B1A7H9_9ZZZZ</name>
<feature type="transmembrane region" description="Helical" evidence="6">
    <location>
        <begin position="196"/>
        <end position="215"/>
    </location>
</feature>
<accession>A0A3B1A7H9</accession>
<dbReference type="InterPro" id="IPR002293">
    <property type="entry name" value="AA/rel_permease1"/>
</dbReference>
<feature type="transmembrane region" description="Helical" evidence="6">
    <location>
        <begin position="94"/>
        <end position="116"/>
    </location>
</feature>
<dbReference type="EMBL" id="UOFV01000196">
    <property type="protein sequence ID" value="VAX00032.1"/>
    <property type="molecule type" value="Genomic_DNA"/>
</dbReference>
<feature type="transmembrane region" description="Helical" evidence="6">
    <location>
        <begin position="284"/>
        <end position="313"/>
    </location>
</feature>
<keyword evidence="4 6" id="KW-1133">Transmembrane helix</keyword>
<dbReference type="InterPro" id="IPR050367">
    <property type="entry name" value="APC_superfamily"/>
</dbReference>
<feature type="transmembrane region" description="Helical" evidence="6">
    <location>
        <begin position="54"/>
        <end position="73"/>
    </location>
</feature>
<sequence length="479" mass="51344">MSDIAPSPTPRHSKHNRKMGLWQVIALAVGTMVGASIFSIFGLGAHLAGPNLPLVFVLSGAVALLVAYSYAKLGSRIISDAGPIEFILKGMGDGILTGALSILFWLTYVVSIALFAKGFASYLLPLLNIPVTSLASSITEAGVVIVFLLLGLLGSSAVGKAELVIVVIKLSILGLFVALGVWSIKPYLVTPSFTPSAMAGSVNAIAIFFLSYMGFGLVTNASEHMQNPQKNVPRAIYLSILIVSVVYILVSLVAVGNLTLPDLIKAQDNALAVAAEPFLGKTGFLLISLGALFSIASALNATLFGGANVAYALARDGELPRKFNRKRWFGSSEGLYFTAALGIVFALVFNLNGIASITSGVFMVIYLFVLFSHWKLKGQYGGNPLIIATGFVVVAVVFLLLLKYQWSTDRGSFYGTCIVLGGSLLLEIIYRGITRRGFIQRQLTLLKKSEKDLIGELDKEFSQLLSHPQRRRSDMKDTP</sequence>
<keyword evidence="5 6" id="KW-0472">Membrane</keyword>
<dbReference type="AlphaFoldDB" id="A0A3B1A7H9"/>
<dbReference type="GO" id="GO:0005886">
    <property type="term" value="C:plasma membrane"/>
    <property type="evidence" value="ECO:0007669"/>
    <property type="project" value="UniProtKB-SubCell"/>
</dbReference>
<feature type="transmembrane region" description="Helical" evidence="6">
    <location>
        <begin position="163"/>
        <end position="184"/>
    </location>
</feature>
<feature type="transmembrane region" description="Helical" evidence="6">
    <location>
        <begin position="412"/>
        <end position="433"/>
    </location>
</feature>
<organism evidence="7">
    <name type="scientific">hydrothermal vent metagenome</name>
    <dbReference type="NCBI Taxonomy" id="652676"/>
    <lineage>
        <taxon>unclassified sequences</taxon>
        <taxon>metagenomes</taxon>
        <taxon>ecological metagenomes</taxon>
    </lineage>
</organism>
<feature type="transmembrane region" description="Helical" evidence="6">
    <location>
        <begin position="386"/>
        <end position="406"/>
    </location>
</feature>
<dbReference type="GO" id="GO:0022857">
    <property type="term" value="F:transmembrane transporter activity"/>
    <property type="evidence" value="ECO:0007669"/>
    <property type="project" value="InterPro"/>
</dbReference>
<feature type="transmembrane region" description="Helical" evidence="6">
    <location>
        <begin position="235"/>
        <end position="255"/>
    </location>
</feature>
<evidence type="ECO:0000256" key="2">
    <source>
        <dbReference type="ARBA" id="ARBA00022475"/>
    </source>
</evidence>
<evidence type="ECO:0000256" key="6">
    <source>
        <dbReference type="SAM" id="Phobius"/>
    </source>
</evidence>
<keyword evidence="3 6" id="KW-0812">Transmembrane</keyword>
<dbReference type="Pfam" id="PF13520">
    <property type="entry name" value="AA_permease_2"/>
    <property type="match status" value="1"/>
</dbReference>
<gene>
    <name evidence="7" type="ORF">MNBD_GAMMA19-403</name>
</gene>
<feature type="transmembrane region" description="Helical" evidence="6">
    <location>
        <begin position="357"/>
        <end position="374"/>
    </location>
</feature>
<keyword evidence="2" id="KW-1003">Cell membrane</keyword>
<evidence type="ECO:0000256" key="1">
    <source>
        <dbReference type="ARBA" id="ARBA00004651"/>
    </source>
</evidence>
<comment type="subcellular location">
    <subcellularLocation>
        <location evidence="1">Cell membrane</location>
        <topology evidence="1">Multi-pass membrane protein</topology>
    </subcellularLocation>
</comment>
<evidence type="ECO:0000256" key="5">
    <source>
        <dbReference type="ARBA" id="ARBA00023136"/>
    </source>
</evidence>
<feature type="transmembrane region" description="Helical" evidence="6">
    <location>
        <begin position="122"/>
        <end position="151"/>
    </location>
</feature>
<proteinExistence type="predicted"/>
<evidence type="ECO:0000256" key="3">
    <source>
        <dbReference type="ARBA" id="ARBA00022692"/>
    </source>
</evidence>